<evidence type="ECO:0000256" key="1">
    <source>
        <dbReference type="SAM" id="Phobius"/>
    </source>
</evidence>
<dbReference type="Proteomes" id="UP000758168">
    <property type="component" value="Unassembled WGS sequence"/>
</dbReference>
<sequence length="131" mass="13983">MSALVTLAVLAFSAGLFDPATWAPPWSRPGGVGEDAVFELVLVGYNLLPPLALAALVRVAARRAPRGLSVVVVACVVQTGLIVVSLVSMLRDESSTAVLLLLFLPVYMLVLLLPFVGLTALVHRLRSRPRR</sequence>
<feature type="transmembrane region" description="Helical" evidence="1">
    <location>
        <begin position="96"/>
        <end position="122"/>
    </location>
</feature>
<gene>
    <name evidence="2" type="ORF">JOF54_000311</name>
</gene>
<keyword evidence="1" id="KW-0472">Membrane</keyword>
<dbReference type="RefSeq" id="WP_210052373.1">
    <property type="nucleotide sequence ID" value="NZ_BAAAMH010000036.1"/>
</dbReference>
<reference evidence="2 3" key="1">
    <citation type="submission" date="2021-03" db="EMBL/GenBank/DDBJ databases">
        <title>Sequencing the genomes of 1000 actinobacteria strains.</title>
        <authorList>
            <person name="Klenk H.-P."/>
        </authorList>
    </citation>
    <scope>NUCLEOTIDE SEQUENCE [LARGE SCALE GENOMIC DNA]</scope>
    <source>
        <strain evidence="2 3">DSM 12936</strain>
    </source>
</reference>
<evidence type="ECO:0000313" key="2">
    <source>
        <dbReference type="EMBL" id="MBP2415389.1"/>
    </source>
</evidence>
<proteinExistence type="predicted"/>
<comment type="caution">
    <text evidence="2">The sequence shown here is derived from an EMBL/GenBank/DDBJ whole genome shotgun (WGS) entry which is preliminary data.</text>
</comment>
<feature type="transmembrane region" description="Helical" evidence="1">
    <location>
        <begin position="68"/>
        <end position="90"/>
    </location>
</feature>
<keyword evidence="1" id="KW-1133">Transmembrane helix</keyword>
<organism evidence="2 3">
    <name type="scientific">Microlunatus capsulatus</name>
    <dbReference type="NCBI Taxonomy" id="99117"/>
    <lineage>
        <taxon>Bacteria</taxon>
        <taxon>Bacillati</taxon>
        <taxon>Actinomycetota</taxon>
        <taxon>Actinomycetes</taxon>
        <taxon>Propionibacteriales</taxon>
        <taxon>Propionibacteriaceae</taxon>
        <taxon>Microlunatus</taxon>
    </lineage>
</organism>
<keyword evidence="1" id="KW-0812">Transmembrane</keyword>
<protein>
    <recommendedName>
        <fullName evidence="4">EXPERA domain-containing protein</fullName>
    </recommendedName>
</protein>
<name>A0ABS4Z2W8_9ACTN</name>
<feature type="transmembrane region" description="Helical" evidence="1">
    <location>
        <begin position="43"/>
        <end position="61"/>
    </location>
</feature>
<accession>A0ABS4Z2W8</accession>
<evidence type="ECO:0008006" key="4">
    <source>
        <dbReference type="Google" id="ProtNLM"/>
    </source>
</evidence>
<evidence type="ECO:0000313" key="3">
    <source>
        <dbReference type="Proteomes" id="UP000758168"/>
    </source>
</evidence>
<keyword evidence="3" id="KW-1185">Reference proteome</keyword>
<dbReference type="EMBL" id="JAGIOB010000001">
    <property type="protein sequence ID" value="MBP2415389.1"/>
    <property type="molecule type" value="Genomic_DNA"/>
</dbReference>